<accession>A0ABU9B5F0</accession>
<evidence type="ECO:0000313" key="10">
    <source>
        <dbReference type="Proteomes" id="UP001368500"/>
    </source>
</evidence>
<evidence type="ECO:0000256" key="1">
    <source>
        <dbReference type="ARBA" id="ARBA00000085"/>
    </source>
</evidence>
<evidence type="ECO:0000256" key="5">
    <source>
        <dbReference type="ARBA" id="ARBA00022741"/>
    </source>
</evidence>
<reference evidence="9 10" key="1">
    <citation type="submission" date="2024-04" db="EMBL/GenBank/DDBJ databases">
        <title>Novel species of the genus Ideonella isolated from streams.</title>
        <authorList>
            <person name="Lu H."/>
        </authorList>
    </citation>
    <scope>NUCLEOTIDE SEQUENCE [LARGE SCALE GENOMIC DNA]</scope>
    <source>
        <strain evidence="9 10">BYS139W</strain>
    </source>
</reference>
<dbReference type="SMART" id="SM00387">
    <property type="entry name" value="HATPase_c"/>
    <property type="match status" value="1"/>
</dbReference>
<comment type="caution">
    <text evidence="9">The sequence shown here is derived from an EMBL/GenBank/DDBJ whole genome shotgun (WGS) entry which is preliminary data.</text>
</comment>
<dbReference type="PANTHER" id="PTHR41523">
    <property type="entry name" value="TWO-COMPONENT SYSTEM SENSOR PROTEIN"/>
    <property type="match status" value="1"/>
</dbReference>
<dbReference type="Gene3D" id="3.30.450.20">
    <property type="entry name" value="PAS domain"/>
    <property type="match status" value="1"/>
</dbReference>
<dbReference type="InterPro" id="IPR003594">
    <property type="entry name" value="HATPase_dom"/>
</dbReference>
<proteinExistence type="predicted"/>
<evidence type="ECO:0000313" key="9">
    <source>
        <dbReference type="EMBL" id="MEK8025092.1"/>
    </source>
</evidence>
<dbReference type="GO" id="GO:0004673">
    <property type="term" value="F:protein histidine kinase activity"/>
    <property type="evidence" value="ECO:0007669"/>
    <property type="project" value="UniProtKB-EC"/>
</dbReference>
<organism evidence="9 10">
    <name type="scientific">Pseudaquabacterium rugosum</name>
    <dbReference type="NCBI Taxonomy" id="2984194"/>
    <lineage>
        <taxon>Bacteria</taxon>
        <taxon>Pseudomonadati</taxon>
        <taxon>Pseudomonadota</taxon>
        <taxon>Betaproteobacteria</taxon>
        <taxon>Burkholderiales</taxon>
        <taxon>Sphaerotilaceae</taxon>
        <taxon>Pseudaquabacterium</taxon>
    </lineage>
</organism>
<gene>
    <name evidence="9" type="ORF">AACH11_03840</name>
</gene>
<evidence type="ECO:0000256" key="6">
    <source>
        <dbReference type="ARBA" id="ARBA00022777"/>
    </source>
</evidence>
<keyword evidence="5" id="KW-0547">Nucleotide-binding</keyword>
<evidence type="ECO:0000256" key="3">
    <source>
        <dbReference type="ARBA" id="ARBA00022553"/>
    </source>
</evidence>
<protein>
    <recommendedName>
        <fullName evidence="2">histidine kinase</fullName>
        <ecNumber evidence="2">2.7.13.3</ecNumber>
    </recommendedName>
</protein>
<name>A0ABU9B5F0_9BURK</name>
<feature type="domain" description="Histidine kinase/HSP90-like ATPase" evidence="8">
    <location>
        <begin position="251"/>
        <end position="365"/>
    </location>
</feature>
<dbReference type="InterPro" id="IPR011495">
    <property type="entry name" value="Sig_transdc_His_kin_sub2_dim/P"/>
</dbReference>
<dbReference type="Gene3D" id="3.30.565.10">
    <property type="entry name" value="Histidine kinase-like ATPase, C-terminal domain"/>
    <property type="match status" value="1"/>
</dbReference>
<dbReference type="Proteomes" id="UP001368500">
    <property type="component" value="Unassembled WGS sequence"/>
</dbReference>
<evidence type="ECO:0000259" key="8">
    <source>
        <dbReference type="SMART" id="SM00387"/>
    </source>
</evidence>
<dbReference type="EMBL" id="JBBUTF010000003">
    <property type="protein sequence ID" value="MEK8025092.1"/>
    <property type="molecule type" value="Genomic_DNA"/>
</dbReference>
<dbReference type="RefSeq" id="WP_341372874.1">
    <property type="nucleotide sequence ID" value="NZ_JBBUTF010000003.1"/>
</dbReference>
<dbReference type="PANTHER" id="PTHR41523:SF8">
    <property type="entry name" value="ETHYLENE RESPONSE SENSOR PROTEIN"/>
    <property type="match status" value="1"/>
</dbReference>
<dbReference type="Pfam" id="PF07568">
    <property type="entry name" value="HisKA_2"/>
    <property type="match status" value="1"/>
</dbReference>
<evidence type="ECO:0000256" key="7">
    <source>
        <dbReference type="ARBA" id="ARBA00022840"/>
    </source>
</evidence>
<dbReference type="SUPFAM" id="SSF55874">
    <property type="entry name" value="ATPase domain of HSP90 chaperone/DNA topoisomerase II/histidine kinase"/>
    <property type="match status" value="1"/>
</dbReference>
<keyword evidence="4 9" id="KW-0808">Transferase</keyword>
<comment type="catalytic activity">
    <reaction evidence="1">
        <text>ATP + protein L-histidine = ADP + protein N-phospho-L-histidine.</text>
        <dbReference type="EC" id="2.7.13.3"/>
    </reaction>
</comment>
<keyword evidence="3" id="KW-0597">Phosphoprotein</keyword>
<sequence length="374" mass="40226">MSALSPAVPARLCDALDMGALLIAADGRIRLCNRWLRERLRLHAAPDGATLTEVLGGDLHPRLQAAVQAALTRGHSSRLSTALHPWPLPLHDPGGRGPRIRHAVDVVSVPLGDGSRSCLLQVRDMGESHRREETLRLQARRLELALAEKETLLREVYHRVKNNLQVIQSLLNLKRGSLDDAAARAALAETAERVRAMALVHEKLYQSSQLVQVDLADYLADLCRQVGEALRGPQAAVQLQVQAAAVRADLNCAIPFGLIVTELLSNCHKHAFADGRPGRIDVRLSPLPDGGALLEVIDDGIGSPQWRDGPQASLGLQLVHSLTRQIDGQALCLPACRDSGEPASAGAGATTGPGTHWQLRFSRLQASATHAAQA</sequence>
<keyword evidence="10" id="KW-1185">Reference proteome</keyword>
<dbReference type="EC" id="2.7.13.3" evidence="2"/>
<evidence type="ECO:0000256" key="4">
    <source>
        <dbReference type="ARBA" id="ARBA00022679"/>
    </source>
</evidence>
<keyword evidence="6 9" id="KW-0418">Kinase</keyword>
<keyword evidence="7" id="KW-0067">ATP-binding</keyword>
<dbReference type="InterPro" id="IPR036890">
    <property type="entry name" value="HATPase_C_sf"/>
</dbReference>
<evidence type="ECO:0000256" key="2">
    <source>
        <dbReference type="ARBA" id="ARBA00012438"/>
    </source>
</evidence>